<dbReference type="InterPro" id="IPR040704">
    <property type="entry name" value="HEPN_AbiU2"/>
</dbReference>
<comment type="caution">
    <text evidence="3">The sequence shown here is derived from an EMBL/GenBank/DDBJ whole genome shotgun (WGS) entry which is preliminary data.</text>
</comment>
<dbReference type="Proteomes" id="UP001189303">
    <property type="component" value="Unassembled WGS sequence"/>
</dbReference>
<evidence type="ECO:0000256" key="1">
    <source>
        <dbReference type="SAM" id="MobiDB-lite"/>
    </source>
</evidence>
<evidence type="ECO:0000313" key="3">
    <source>
        <dbReference type="EMBL" id="CAJ0733072.1"/>
    </source>
</evidence>
<sequence>MTDDDWVTELKRQVESAEQEVSTAVVLHESWKPTVQDAELLERMGESFATHTFNIVRWALRREVLLALLRVWDTHQKAVDVARIIAELRKPHAVEALISSRNDQSSPLSHHLAEHLRGYLPEKIERAGALVDKYKTKGGGAAEVMTKLLRQRNVSLAHRQSGPQKATGSNATDREIETFYQDTCRIIEYLMSIVRATALDMTDTASVYAHHARFFWAAVRGERTLGHPSYREPIRQERTGARSHEADL</sequence>
<dbReference type="Pfam" id="PF18734">
    <property type="entry name" value="HEPN_AbiU2"/>
    <property type="match status" value="1"/>
</dbReference>
<name>A0ABM9IVN8_RALPI</name>
<accession>A0ABM9IVN8</accession>
<feature type="domain" description="HEPN AbiU2-like" evidence="2">
    <location>
        <begin position="9"/>
        <end position="215"/>
    </location>
</feature>
<feature type="region of interest" description="Disordered" evidence="1">
    <location>
        <begin position="228"/>
        <end position="248"/>
    </location>
</feature>
<evidence type="ECO:0000313" key="4">
    <source>
        <dbReference type="Proteomes" id="UP001189303"/>
    </source>
</evidence>
<reference evidence="3 4" key="1">
    <citation type="submission" date="2023-07" db="EMBL/GenBank/DDBJ databases">
        <authorList>
            <person name="Peeters C."/>
        </authorList>
    </citation>
    <scope>NUCLEOTIDE SEQUENCE [LARGE SCALE GENOMIC DNA]</scope>
    <source>
        <strain evidence="3 4">R-38712</strain>
    </source>
</reference>
<organism evidence="3 4">
    <name type="scientific">Ralstonia pickettii</name>
    <name type="common">Burkholderia pickettii</name>
    <dbReference type="NCBI Taxonomy" id="329"/>
    <lineage>
        <taxon>Bacteria</taxon>
        <taxon>Pseudomonadati</taxon>
        <taxon>Pseudomonadota</taxon>
        <taxon>Betaproteobacteria</taxon>
        <taxon>Burkholderiales</taxon>
        <taxon>Burkholderiaceae</taxon>
        <taxon>Ralstonia</taxon>
    </lineage>
</organism>
<protein>
    <recommendedName>
        <fullName evidence="2">HEPN AbiU2-like domain-containing protein</fullName>
    </recommendedName>
</protein>
<dbReference type="EMBL" id="CATWFT010000032">
    <property type="protein sequence ID" value="CAJ0733072.1"/>
    <property type="molecule type" value="Genomic_DNA"/>
</dbReference>
<evidence type="ECO:0000259" key="2">
    <source>
        <dbReference type="Pfam" id="PF18734"/>
    </source>
</evidence>
<gene>
    <name evidence="3" type="ORF">R38712_05163</name>
</gene>
<proteinExistence type="predicted"/>
<keyword evidence="4" id="KW-1185">Reference proteome</keyword>
<dbReference type="RefSeq" id="WP_103518927.1">
    <property type="nucleotide sequence ID" value="NZ_CATWFT010000032.1"/>
</dbReference>